<sequence>MTAGPRRRKQHQSIELLVEHAATQRSTFAFASCRASRPELLCCASYNCVRLLKHALCSEDKRPGHRRRQRHAKRRALLTAQIGWVYHAVRQQRARREAAEAKAERFAAAFERLMPAPEAFEAEAKRLATETERLRAEAERLRAEAGEAPTKQAVEARTLLAHANAANACLSGELVWVKAKAEAGVARLAQVSQGLQAAVELLRRKGTLSDLEPV</sequence>
<evidence type="ECO:0000256" key="1">
    <source>
        <dbReference type="SAM" id="Coils"/>
    </source>
</evidence>
<gene>
    <name evidence="2" type="ORF">WJX81_003876</name>
</gene>
<proteinExistence type="predicted"/>
<dbReference type="EMBL" id="JALJOU010000028">
    <property type="protein sequence ID" value="KAK9835344.1"/>
    <property type="molecule type" value="Genomic_DNA"/>
</dbReference>
<evidence type="ECO:0000313" key="3">
    <source>
        <dbReference type="Proteomes" id="UP001445335"/>
    </source>
</evidence>
<accession>A0AAW1RNM8</accession>
<name>A0AAW1RNM8_9CHLO</name>
<feature type="coiled-coil region" evidence="1">
    <location>
        <begin position="89"/>
        <end position="144"/>
    </location>
</feature>
<evidence type="ECO:0000313" key="2">
    <source>
        <dbReference type="EMBL" id="KAK9835344.1"/>
    </source>
</evidence>
<keyword evidence="3" id="KW-1185">Reference proteome</keyword>
<dbReference type="AlphaFoldDB" id="A0AAW1RNM8"/>
<reference evidence="2 3" key="1">
    <citation type="journal article" date="2024" name="Nat. Commun.">
        <title>Phylogenomics reveals the evolutionary origins of lichenization in chlorophyte algae.</title>
        <authorList>
            <person name="Puginier C."/>
            <person name="Libourel C."/>
            <person name="Otte J."/>
            <person name="Skaloud P."/>
            <person name="Haon M."/>
            <person name="Grisel S."/>
            <person name="Petersen M."/>
            <person name="Berrin J.G."/>
            <person name="Delaux P.M."/>
            <person name="Dal Grande F."/>
            <person name="Keller J."/>
        </authorList>
    </citation>
    <scope>NUCLEOTIDE SEQUENCE [LARGE SCALE GENOMIC DNA]</scope>
    <source>
        <strain evidence="2 3">SAG 245.80</strain>
    </source>
</reference>
<dbReference type="Proteomes" id="UP001445335">
    <property type="component" value="Unassembled WGS sequence"/>
</dbReference>
<protein>
    <submittedName>
        <fullName evidence="2">Uncharacterized protein</fullName>
    </submittedName>
</protein>
<keyword evidence="1" id="KW-0175">Coiled coil</keyword>
<comment type="caution">
    <text evidence="2">The sequence shown here is derived from an EMBL/GenBank/DDBJ whole genome shotgun (WGS) entry which is preliminary data.</text>
</comment>
<organism evidence="2 3">
    <name type="scientific">Elliptochloris bilobata</name>
    <dbReference type="NCBI Taxonomy" id="381761"/>
    <lineage>
        <taxon>Eukaryota</taxon>
        <taxon>Viridiplantae</taxon>
        <taxon>Chlorophyta</taxon>
        <taxon>core chlorophytes</taxon>
        <taxon>Trebouxiophyceae</taxon>
        <taxon>Trebouxiophyceae incertae sedis</taxon>
        <taxon>Elliptochloris clade</taxon>
        <taxon>Elliptochloris</taxon>
    </lineage>
</organism>